<organism evidence="2 3">
    <name type="scientific">Mya arenaria</name>
    <name type="common">Soft-shell clam</name>
    <dbReference type="NCBI Taxonomy" id="6604"/>
    <lineage>
        <taxon>Eukaryota</taxon>
        <taxon>Metazoa</taxon>
        <taxon>Spiralia</taxon>
        <taxon>Lophotrochozoa</taxon>
        <taxon>Mollusca</taxon>
        <taxon>Bivalvia</taxon>
        <taxon>Autobranchia</taxon>
        <taxon>Heteroconchia</taxon>
        <taxon>Euheterodonta</taxon>
        <taxon>Imparidentia</taxon>
        <taxon>Neoheterodontei</taxon>
        <taxon>Myida</taxon>
        <taxon>Myoidea</taxon>
        <taxon>Myidae</taxon>
        <taxon>Mya</taxon>
    </lineage>
</organism>
<gene>
    <name evidence="2" type="ORF">MAR_003075</name>
</gene>
<name>A0ABY7G6E4_MYAAR</name>
<dbReference type="InterPro" id="IPR036918">
    <property type="entry name" value="Pyrv_Knase_C_sf"/>
</dbReference>
<protein>
    <submittedName>
        <fullName evidence="2">KPYM-like protein</fullName>
    </submittedName>
</protein>
<dbReference type="InterPro" id="IPR015795">
    <property type="entry name" value="Pyrv_Knase_C"/>
</dbReference>
<dbReference type="Gene3D" id="3.40.1380.20">
    <property type="entry name" value="Pyruvate kinase, C-terminal domain"/>
    <property type="match status" value="1"/>
</dbReference>
<keyword evidence="3" id="KW-1185">Reference proteome</keyword>
<proteinExistence type="predicted"/>
<evidence type="ECO:0000259" key="1">
    <source>
        <dbReference type="Pfam" id="PF02887"/>
    </source>
</evidence>
<dbReference type="EMBL" id="CP111027">
    <property type="protein sequence ID" value="WAR29507.1"/>
    <property type="molecule type" value="Genomic_DNA"/>
</dbReference>
<dbReference type="Pfam" id="PF02887">
    <property type="entry name" value="PK_C"/>
    <property type="match status" value="1"/>
</dbReference>
<evidence type="ECO:0000313" key="3">
    <source>
        <dbReference type="Proteomes" id="UP001164746"/>
    </source>
</evidence>
<accession>A0ABY7G6E4</accession>
<feature type="domain" description="Pyruvate kinase C-terminal" evidence="1">
    <location>
        <begin position="5"/>
        <end position="49"/>
    </location>
</feature>
<dbReference type="SUPFAM" id="SSF52935">
    <property type="entry name" value="PK C-terminal domain-like"/>
    <property type="match status" value="1"/>
</dbReference>
<reference evidence="2" key="1">
    <citation type="submission" date="2022-11" db="EMBL/GenBank/DDBJ databases">
        <title>Centuries of genome instability and evolution in soft-shell clam transmissible cancer (bioRxiv).</title>
        <authorList>
            <person name="Hart S.F.M."/>
            <person name="Yonemitsu M.A."/>
            <person name="Giersch R.M."/>
            <person name="Beal B.F."/>
            <person name="Arriagada G."/>
            <person name="Davis B.W."/>
            <person name="Ostrander E.A."/>
            <person name="Goff S.P."/>
            <person name="Metzger M.J."/>
        </authorList>
    </citation>
    <scope>NUCLEOTIDE SEQUENCE</scope>
    <source>
        <strain evidence="2">MELC-2E11</strain>
        <tissue evidence="2">Siphon/mantle</tissue>
    </source>
</reference>
<evidence type="ECO:0000313" key="2">
    <source>
        <dbReference type="EMBL" id="WAR29507.1"/>
    </source>
</evidence>
<sequence length="71" mass="7891">MESWSEDMDKRIYKCIAVGRLRGFLAEGDPLVIVTGWQSGSGYTNTMRLITVPEKDEGPILGTPIIKGYND</sequence>
<dbReference type="Proteomes" id="UP001164746">
    <property type="component" value="Chromosome 16"/>
</dbReference>